<dbReference type="Proteomes" id="UP000244855">
    <property type="component" value="Unassembled WGS sequence"/>
</dbReference>
<dbReference type="EMBL" id="KZ805514">
    <property type="protein sequence ID" value="PVH94938.1"/>
    <property type="molecule type" value="Genomic_DNA"/>
</dbReference>
<proteinExistence type="predicted"/>
<evidence type="ECO:0000313" key="3">
    <source>
        <dbReference type="Proteomes" id="UP000244855"/>
    </source>
</evidence>
<gene>
    <name evidence="2" type="ORF">DM02DRAFT_172191</name>
</gene>
<feature type="transmembrane region" description="Helical" evidence="1">
    <location>
        <begin position="18"/>
        <end position="38"/>
    </location>
</feature>
<keyword evidence="1" id="KW-1133">Transmembrane helix</keyword>
<sequence length="100" mass="11615">MNKLREKTEARKQLNGSFFFFACLAKYTYIYLSGFALFVRHSRIFHTSKLSLTLLFLANTYIVKRKSGIRPFLNLFAIILSFSSSPLLPPMMFFSSVRDT</sequence>
<accession>A0A2V1DA28</accession>
<feature type="transmembrane region" description="Helical" evidence="1">
    <location>
        <begin position="75"/>
        <end position="94"/>
    </location>
</feature>
<name>A0A2V1DA28_9PLEO</name>
<protein>
    <submittedName>
        <fullName evidence="2">Uncharacterized protein</fullName>
    </submittedName>
</protein>
<reference evidence="2 3" key="1">
    <citation type="journal article" date="2018" name="Sci. Rep.">
        <title>Comparative genomics provides insights into the lifestyle and reveals functional heterogeneity of dark septate endophytic fungi.</title>
        <authorList>
            <person name="Knapp D.G."/>
            <person name="Nemeth J.B."/>
            <person name="Barry K."/>
            <person name="Hainaut M."/>
            <person name="Henrissat B."/>
            <person name="Johnson J."/>
            <person name="Kuo A."/>
            <person name="Lim J.H.P."/>
            <person name="Lipzen A."/>
            <person name="Nolan M."/>
            <person name="Ohm R.A."/>
            <person name="Tamas L."/>
            <person name="Grigoriev I.V."/>
            <person name="Spatafora J.W."/>
            <person name="Nagy L.G."/>
            <person name="Kovacs G.M."/>
        </authorList>
    </citation>
    <scope>NUCLEOTIDE SEQUENCE [LARGE SCALE GENOMIC DNA]</scope>
    <source>
        <strain evidence="2 3">DSE2036</strain>
    </source>
</reference>
<dbReference type="AlphaFoldDB" id="A0A2V1DA28"/>
<evidence type="ECO:0000313" key="2">
    <source>
        <dbReference type="EMBL" id="PVH94938.1"/>
    </source>
</evidence>
<keyword evidence="3" id="KW-1185">Reference proteome</keyword>
<feature type="transmembrane region" description="Helical" evidence="1">
    <location>
        <begin position="44"/>
        <end position="63"/>
    </location>
</feature>
<evidence type="ECO:0000256" key="1">
    <source>
        <dbReference type="SAM" id="Phobius"/>
    </source>
</evidence>
<keyword evidence="1" id="KW-0812">Transmembrane</keyword>
<keyword evidence="1" id="KW-0472">Membrane</keyword>
<dbReference type="PROSITE" id="PS51257">
    <property type="entry name" value="PROKAR_LIPOPROTEIN"/>
    <property type="match status" value="1"/>
</dbReference>
<organism evidence="2 3">
    <name type="scientific">Periconia macrospinosa</name>
    <dbReference type="NCBI Taxonomy" id="97972"/>
    <lineage>
        <taxon>Eukaryota</taxon>
        <taxon>Fungi</taxon>
        <taxon>Dikarya</taxon>
        <taxon>Ascomycota</taxon>
        <taxon>Pezizomycotina</taxon>
        <taxon>Dothideomycetes</taxon>
        <taxon>Pleosporomycetidae</taxon>
        <taxon>Pleosporales</taxon>
        <taxon>Massarineae</taxon>
        <taxon>Periconiaceae</taxon>
        <taxon>Periconia</taxon>
    </lineage>
</organism>